<dbReference type="eggNOG" id="KOG0994">
    <property type="taxonomic scope" value="Eukaryota"/>
</dbReference>
<protein>
    <submittedName>
        <fullName evidence="4 5">Laminin beta-2 chain</fullName>
    </submittedName>
</protein>
<dbReference type="InParanoid" id="B0WYV4"/>
<dbReference type="AlphaFoldDB" id="B0WYV4"/>
<sequence length="135" mass="15118">MPRRSYSMFTFEVSSLTLASSSANVPLLTCRGLELLGLTFVASRPVHRVHPCEQSSCYPATGNLLIGRENRLQASSTCGIDRPERYCIVSHLEEKKCFLCDTRPETANTPMKNHRVGQIIYKNMPGGRIEVLRFG</sequence>
<gene>
    <name evidence="5" type="primary">6045180</name>
    <name evidence="4" type="ORF">CpipJ_CPIJ011713</name>
</gene>
<keyword evidence="1" id="KW-1015">Disulfide bond</keyword>
<dbReference type="EnsemblMetazoa" id="CPIJ011713-RA">
    <property type="protein sequence ID" value="CPIJ011713-PA"/>
    <property type="gene ID" value="CPIJ011713"/>
</dbReference>
<evidence type="ECO:0000313" key="6">
    <source>
        <dbReference type="Proteomes" id="UP000002320"/>
    </source>
</evidence>
<keyword evidence="2" id="KW-0424">Laminin EGF-like domain</keyword>
<dbReference type="Proteomes" id="UP000002320">
    <property type="component" value="Unassembled WGS sequence"/>
</dbReference>
<dbReference type="Gene3D" id="2.60.120.260">
    <property type="entry name" value="Galactose-binding domain-like"/>
    <property type="match status" value="1"/>
</dbReference>
<reference evidence="5" key="2">
    <citation type="submission" date="2021-02" db="UniProtKB">
        <authorList>
            <consortium name="EnsemblMetazoa"/>
        </authorList>
    </citation>
    <scope>IDENTIFICATION</scope>
    <source>
        <strain evidence="5">JHB</strain>
    </source>
</reference>
<evidence type="ECO:0000313" key="5">
    <source>
        <dbReference type="EnsemblMetazoa" id="CPIJ011713-PA"/>
    </source>
</evidence>
<proteinExistence type="predicted"/>
<dbReference type="HOGENOM" id="CLU_1887764_0_0_1"/>
<name>B0WYV4_CULQU</name>
<accession>B0WYV4</accession>
<dbReference type="EMBL" id="DS232199">
    <property type="protein sequence ID" value="EDS37214.1"/>
    <property type="molecule type" value="Genomic_DNA"/>
</dbReference>
<evidence type="ECO:0000313" key="4">
    <source>
        <dbReference type="EMBL" id="EDS37214.1"/>
    </source>
</evidence>
<evidence type="ECO:0000259" key="3">
    <source>
        <dbReference type="PROSITE" id="PS51117"/>
    </source>
</evidence>
<reference evidence="4" key="1">
    <citation type="submission" date="2007-03" db="EMBL/GenBank/DDBJ databases">
        <title>Annotation of Culex pipiens quinquefasciatus.</title>
        <authorList>
            <consortium name="The Broad Institute Genome Sequencing Platform"/>
            <person name="Atkinson P.W."/>
            <person name="Hemingway J."/>
            <person name="Christensen B.M."/>
            <person name="Higgs S."/>
            <person name="Kodira C."/>
            <person name="Hannick L."/>
            <person name="Megy K."/>
            <person name="O'Leary S."/>
            <person name="Pearson M."/>
            <person name="Haas B.J."/>
            <person name="Mauceli E."/>
            <person name="Wortman J.R."/>
            <person name="Lee N.H."/>
            <person name="Guigo R."/>
            <person name="Stanke M."/>
            <person name="Alvarado L."/>
            <person name="Amedeo P."/>
            <person name="Antoine C.H."/>
            <person name="Arensburger P."/>
            <person name="Bidwell S.L."/>
            <person name="Crawford M."/>
            <person name="Camaro F."/>
            <person name="Devon K."/>
            <person name="Engels R."/>
            <person name="Hammond M."/>
            <person name="Howarth C."/>
            <person name="Koehrsen M."/>
            <person name="Lawson D."/>
            <person name="Montgomery P."/>
            <person name="Nene V."/>
            <person name="Nusbaum C."/>
            <person name="Puiu D."/>
            <person name="Romero-Severson J."/>
            <person name="Severson D.W."/>
            <person name="Shumway M."/>
            <person name="Sisk P."/>
            <person name="Stolte C."/>
            <person name="Zeng Q."/>
            <person name="Eisenstadt E."/>
            <person name="Fraser-Liggett C."/>
            <person name="Strausberg R."/>
            <person name="Galagan J."/>
            <person name="Birren B."/>
            <person name="Collins F.H."/>
        </authorList>
    </citation>
    <scope>NUCLEOTIDE SEQUENCE [LARGE SCALE GENOMIC DNA]</scope>
    <source>
        <strain evidence="4">JHB</strain>
    </source>
</reference>
<organism>
    <name type="scientific">Culex quinquefasciatus</name>
    <name type="common">Southern house mosquito</name>
    <name type="synonym">Culex pungens</name>
    <dbReference type="NCBI Taxonomy" id="7176"/>
    <lineage>
        <taxon>Eukaryota</taxon>
        <taxon>Metazoa</taxon>
        <taxon>Ecdysozoa</taxon>
        <taxon>Arthropoda</taxon>
        <taxon>Hexapoda</taxon>
        <taxon>Insecta</taxon>
        <taxon>Pterygota</taxon>
        <taxon>Neoptera</taxon>
        <taxon>Endopterygota</taxon>
        <taxon>Diptera</taxon>
        <taxon>Nematocera</taxon>
        <taxon>Culicoidea</taxon>
        <taxon>Culicidae</taxon>
        <taxon>Culicinae</taxon>
        <taxon>Culicini</taxon>
        <taxon>Culex</taxon>
        <taxon>Culex</taxon>
    </lineage>
</organism>
<keyword evidence="6" id="KW-1185">Reference proteome</keyword>
<evidence type="ECO:0000256" key="2">
    <source>
        <dbReference type="ARBA" id="ARBA00023292"/>
    </source>
</evidence>
<dbReference type="KEGG" id="cqu:CpipJ_CPIJ011713"/>
<dbReference type="OrthoDB" id="5985440at2759"/>
<dbReference type="VEuPathDB" id="VectorBase:CQUJHB014354"/>
<dbReference type="STRING" id="7176.B0WYV4"/>
<dbReference type="PROSITE" id="PS51117">
    <property type="entry name" value="LAMININ_NTER"/>
    <property type="match status" value="1"/>
</dbReference>
<dbReference type="InterPro" id="IPR008211">
    <property type="entry name" value="Laminin_N"/>
</dbReference>
<evidence type="ECO:0000256" key="1">
    <source>
        <dbReference type="ARBA" id="ARBA00023157"/>
    </source>
</evidence>
<dbReference type="VEuPathDB" id="VectorBase:CPIJ011713"/>
<feature type="domain" description="Laminin N-terminal" evidence="3">
    <location>
        <begin position="53"/>
        <end position="135"/>
    </location>
</feature>
<dbReference type="Pfam" id="PF00055">
    <property type="entry name" value="Laminin_N"/>
    <property type="match status" value="1"/>
</dbReference>